<proteinExistence type="predicted"/>
<evidence type="ECO:0000313" key="2">
    <source>
        <dbReference type="Proteomes" id="UP000595140"/>
    </source>
</evidence>
<gene>
    <name evidence="1" type="ORF">CCAM_LOCUS17674</name>
</gene>
<dbReference type="OrthoDB" id="1650227at2759"/>
<dbReference type="AlphaFoldDB" id="A0A484LIT4"/>
<organism evidence="1 2">
    <name type="scientific">Cuscuta campestris</name>
    <dbReference type="NCBI Taxonomy" id="132261"/>
    <lineage>
        <taxon>Eukaryota</taxon>
        <taxon>Viridiplantae</taxon>
        <taxon>Streptophyta</taxon>
        <taxon>Embryophyta</taxon>
        <taxon>Tracheophyta</taxon>
        <taxon>Spermatophyta</taxon>
        <taxon>Magnoliopsida</taxon>
        <taxon>eudicotyledons</taxon>
        <taxon>Gunneridae</taxon>
        <taxon>Pentapetalae</taxon>
        <taxon>asterids</taxon>
        <taxon>lamiids</taxon>
        <taxon>Solanales</taxon>
        <taxon>Convolvulaceae</taxon>
        <taxon>Cuscuteae</taxon>
        <taxon>Cuscuta</taxon>
        <taxon>Cuscuta subgen. Grammica</taxon>
        <taxon>Cuscuta sect. Cleistogrammica</taxon>
    </lineage>
</organism>
<protein>
    <submittedName>
        <fullName evidence="1">Uncharacterized protein</fullName>
    </submittedName>
</protein>
<name>A0A484LIT4_9ASTE</name>
<accession>A0A484LIT4</accession>
<reference evidence="1 2" key="1">
    <citation type="submission" date="2018-04" db="EMBL/GenBank/DDBJ databases">
        <authorList>
            <person name="Vogel A."/>
        </authorList>
    </citation>
    <scope>NUCLEOTIDE SEQUENCE [LARGE SCALE GENOMIC DNA]</scope>
</reference>
<evidence type="ECO:0000313" key="1">
    <source>
        <dbReference type="EMBL" id="VFQ75898.1"/>
    </source>
</evidence>
<keyword evidence="2" id="KW-1185">Reference proteome</keyword>
<dbReference type="EMBL" id="OOIL02001452">
    <property type="protein sequence ID" value="VFQ75898.1"/>
    <property type="molecule type" value="Genomic_DNA"/>
</dbReference>
<dbReference type="Proteomes" id="UP000595140">
    <property type="component" value="Unassembled WGS sequence"/>
</dbReference>
<sequence length="80" mass="8922">MRTRLIVSVPRPIEEDWMVIQSDYAFNMSARTWRIGAILFPSPVSTNPKYICKAFLVADVVLGEENAIKSSLVKAHSANA</sequence>